<gene>
    <name evidence="10" type="ORF">DIW15_01500</name>
</gene>
<dbReference type="PROSITE" id="PS50893">
    <property type="entry name" value="ABC_TRANSPORTER_2"/>
    <property type="match status" value="2"/>
</dbReference>
<evidence type="ECO:0000256" key="5">
    <source>
        <dbReference type="ARBA" id="ARBA00022741"/>
    </source>
</evidence>
<name>A0A3D4S456_9ENTE</name>
<keyword evidence="4" id="KW-1003">Cell membrane</keyword>
<evidence type="ECO:0000313" key="10">
    <source>
        <dbReference type="EMBL" id="HCS93368.1"/>
    </source>
</evidence>
<dbReference type="EMBL" id="DQHO01000013">
    <property type="protein sequence ID" value="HCS93368.1"/>
    <property type="molecule type" value="Genomic_DNA"/>
</dbReference>
<dbReference type="PANTHER" id="PTHR43553">
    <property type="entry name" value="HEAVY METAL TRANSPORTER"/>
    <property type="match status" value="1"/>
</dbReference>
<dbReference type="InterPro" id="IPR003439">
    <property type="entry name" value="ABC_transporter-like_ATP-bd"/>
</dbReference>
<dbReference type="GO" id="GO:0005524">
    <property type="term" value="F:ATP binding"/>
    <property type="evidence" value="ECO:0007669"/>
    <property type="project" value="UniProtKB-KW"/>
</dbReference>
<evidence type="ECO:0000259" key="9">
    <source>
        <dbReference type="PROSITE" id="PS50893"/>
    </source>
</evidence>
<protein>
    <submittedName>
        <fullName evidence="10">Cobalt ABC transporter ATP-binding protein</fullName>
    </submittedName>
</protein>
<evidence type="ECO:0000256" key="6">
    <source>
        <dbReference type="ARBA" id="ARBA00022840"/>
    </source>
</evidence>
<keyword evidence="6 10" id="KW-0067">ATP-binding</keyword>
<evidence type="ECO:0000256" key="2">
    <source>
        <dbReference type="ARBA" id="ARBA00005417"/>
    </source>
</evidence>
<dbReference type="Proteomes" id="UP000262195">
    <property type="component" value="Unassembled WGS sequence"/>
</dbReference>
<dbReference type="InterPro" id="IPR050095">
    <property type="entry name" value="ECF_ABC_transporter_ATP-bd"/>
</dbReference>
<dbReference type="Gene3D" id="3.40.50.300">
    <property type="entry name" value="P-loop containing nucleotide triphosphate hydrolases"/>
    <property type="match status" value="2"/>
</dbReference>
<dbReference type="STRING" id="1121105.GCA_000421665_00072"/>
<dbReference type="GO" id="GO:0016887">
    <property type="term" value="F:ATP hydrolysis activity"/>
    <property type="evidence" value="ECO:0007669"/>
    <property type="project" value="InterPro"/>
</dbReference>
<proteinExistence type="inferred from homology"/>
<comment type="similarity">
    <text evidence="2">Belongs to the ABC transporter superfamily.</text>
</comment>
<dbReference type="InterPro" id="IPR003593">
    <property type="entry name" value="AAA+_ATPase"/>
</dbReference>
<comment type="subcellular location">
    <subcellularLocation>
        <location evidence="1">Cell membrane</location>
        <topology evidence="1">Peripheral membrane protein</topology>
    </subcellularLocation>
</comment>
<dbReference type="CDD" id="cd03225">
    <property type="entry name" value="ABC_cobalt_CbiO_domain1"/>
    <property type="match status" value="1"/>
</dbReference>
<evidence type="ECO:0000256" key="4">
    <source>
        <dbReference type="ARBA" id="ARBA00022475"/>
    </source>
</evidence>
<feature type="domain" description="ABC transporter" evidence="9">
    <location>
        <begin position="4"/>
        <end position="237"/>
    </location>
</feature>
<dbReference type="PANTHER" id="PTHR43553:SF27">
    <property type="entry name" value="ENERGY-COUPLING FACTOR TRANSPORTER ATP-BINDING PROTEIN ECFA2"/>
    <property type="match status" value="1"/>
</dbReference>
<evidence type="ECO:0000256" key="3">
    <source>
        <dbReference type="ARBA" id="ARBA00022448"/>
    </source>
</evidence>
<evidence type="ECO:0000256" key="1">
    <source>
        <dbReference type="ARBA" id="ARBA00004202"/>
    </source>
</evidence>
<organism evidence="10 11">
    <name type="scientific">Bavariicoccus seileri</name>
    <dbReference type="NCBI Taxonomy" id="549685"/>
    <lineage>
        <taxon>Bacteria</taxon>
        <taxon>Bacillati</taxon>
        <taxon>Bacillota</taxon>
        <taxon>Bacilli</taxon>
        <taxon>Lactobacillales</taxon>
        <taxon>Enterococcaceae</taxon>
        <taxon>Bavariicoccus</taxon>
    </lineage>
</organism>
<keyword evidence="7" id="KW-1278">Translocase</keyword>
<accession>A0A3D4S456</accession>
<dbReference type="InterPro" id="IPR025662">
    <property type="entry name" value="Sigma_54_int_dom_ATP-bd_1"/>
</dbReference>
<dbReference type="GO" id="GO:0043190">
    <property type="term" value="C:ATP-binding cassette (ABC) transporter complex"/>
    <property type="evidence" value="ECO:0007669"/>
    <property type="project" value="TreeGrafter"/>
</dbReference>
<evidence type="ECO:0000313" key="11">
    <source>
        <dbReference type="Proteomes" id="UP000262195"/>
    </source>
</evidence>
<dbReference type="InterPro" id="IPR027417">
    <property type="entry name" value="P-loop_NTPase"/>
</dbReference>
<dbReference type="SMART" id="SM00382">
    <property type="entry name" value="AAA"/>
    <property type="match status" value="2"/>
</dbReference>
<dbReference type="PROSITE" id="PS00675">
    <property type="entry name" value="SIGMA54_INTERACT_1"/>
    <property type="match status" value="1"/>
</dbReference>
<keyword evidence="8" id="KW-0472">Membrane</keyword>
<keyword evidence="3" id="KW-0813">Transport</keyword>
<keyword evidence="5" id="KW-0547">Nucleotide-binding</keyword>
<dbReference type="Pfam" id="PF00005">
    <property type="entry name" value="ABC_tran"/>
    <property type="match status" value="2"/>
</dbReference>
<dbReference type="GO" id="GO:0042626">
    <property type="term" value="F:ATPase-coupled transmembrane transporter activity"/>
    <property type="evidence" value="ECO:0007669"/>
    <property type="project" value="TreeGrafter"/>
</dbReference>
<dbReference type="InterPro" id="IPR015856">
    <property type="entry name" value="ABC_transpr_CbiO/EcfA_su"/>
</dbReference>
<dbReference type="AlphaFoldDB" id="A0A3D4S456"/>
<evidence type="ECO:0000256" key="8">
    <source>
        <dbReference type="ARBA" id="ARBA00023136"/>
    </source>
</evidence>
<reference evidence="10 11" key="1">
    <citation type="journal article" date="2018" name="Nat. Biotechnol.">
        <title>A standardized bacterial taxonomy based on genome phylogeny substantially revises the tree of life.</title>
        <authorList>
            <person name="Parks D.H."/>
            <person name="Chuvochina M."/>
            <person name="Waite D.W."/>
            <person name="Rinke C."/>
            <person name="Skarshewski A."/>
            <person name="Chaumeil P.A."/>
            <person name="Hugenholtz P."/>
        </authorList>
    </citation>
    <scope>NUCLEOTIDE SEQUENCE [LARGE SCALE GENOMIC DNA]</scope>
    <source>
        <strain evidence="10">UBA11306</strain>
    </source>
</reference>
<evidence type="ECO:0000256" key="7">
    <source>
        <dbReference type="ARBA" id="ARBA00022967"/>
    </source>
</evidence>
<feature type="domain" description="ABC transporter" evidence="9">
    <location>
        <begin position="243"/>
        <end position="456"/>
    </location>
</feature>
<dbReference type="SUPFAM" id="SSF52540">
    <property type="entry name" value="P-loop containing nucleoside triphosphate hydrolases"/>
    <property type="match status" value="2"/>
</dbReference>
<comment type="caution">
    <text evidence="10">The sequence shown here is derived from an EMBL/GenBank/DDBJ whole genome shotgun (WGS) entry which is preliminary data.</text>
</comment>
<sequence length="456" mass="51267">MQGITLQNITLEKDDKLLFDHLNQEIKGNQLVLLSGDSGSGKSTLMRMIAGFVSSDYEGQILVNGDLQLHRSMSDRARNVGMVFQNPDQQFTMKTVEKELIFALENIALDPSEIDRRIQEIVNVMGLDPLLHREINTLSGGEKQKCAIAVILAIGAPIVLLDEPFSSIDPASRQDLMVLLGKLRDEGKQILISDHDFSGYQEIVDQVLVLSGGRLTETNIKELLLKDKTPRLYQAGFESPVLFGFRDCSITRGEKTLLAISDFSLKEGITTLTGDNGSGKSTLLKAMVQRQKYRGKMLYHDRKLKKSVRLFSQMSLGVQASERQFVTMTPQEEITYNIDLSDDLKAKQQEAFHYLGISNKLEKSIYQLSEGQKKMVQLIAMLSLPLDFLLLDEPFSGLDERACSYFVDWIKEKSLVAKQSFLIVTHRLDPLDGISHYHVKLENQSLSYNSVGEGER</sequence>